<feature type="domain" description="Thioredoxin-like fold" evidence="3">
    <location>
        <begin position="67"/>
        <end position="158"/>
    </location>
</feature>
<dbReference type="CDD" id="cd03054">
    <property type="entry name" value="GST_N_Metaxin"/>
    <property type="match status" value="1"/>
</dbReference>
<evidence type="ECO:0000259" key="2">
    <source>
        <dbReference type="Pfam" id="PF17171"/>
    </source>
</evidence>
<keyword evidence="1" id="KW-0472">Membrane</keyword>
<dbReference type="VEuPathDB" id="TriTrypDB:TcIL3000_8_6460"/>
<dbReference type="InterPro" id="IPR036282">
    <property type="entry name" value="Glutathione-S-Trfase_C_sf"/>
</dbReference>
<dbReference type="InterPro" id="IPR050931">
    <property type="entry name" value="Mito_Protein_Transport_Metaxin"/>
</dbReference>
<dbReference type="GO" id="GO:0005737">
    <property type="term" value="C:cytoplasm"/>
    <property type="evidence" value="ECO:0007669"/>
    <property type="project" value="TreeGrafter"/>
</dbReference>
<dbReference type="PANTHER" id="PTHR12289">
    <property type="entry name" value="METAXIN RELATED"/>
    <property type="match status" value="1"/>
</dbReference>
<name>G0USQ6_TRYCI</name>
<dbReference type="PANTHER" id="PTHR12289:SF41">
    <property type="entry name" value="FAILED AXON CONNECTIONS-RELATED"/>
    <property type="match status" value="1"/>
</dbReference>
<proteinExistence type="predicted"/>
<dbReference type="Pfam" id="PF17172">
    <property type="entry name" value="GST_N_4"/>
    <property type="match status" value="1"/>
</dbReference>
<dbReference type="Pfam" id="PF17171">
    <property type="entry name" value="GST_C_6"/>
    <property type="match status" value="1"/>
</dbReference>
<evidence type="ECO:0000259" key="3">
    <source>
        <dbReference type="Pfam" id="PF17172"/>
    </source>
</evidence>
<gene>
    <name evidence="4" type="ORF">TCIL3000_8_6460</name>
</gene>
<dbReference type="InterPro" id="IPR033468">
    <property type="entry name" value="Metaxin_GST"/>
</dbReference>
<evidence type="ECO:0008006" key="5">
    <source>
        <dbReference type="Google" id="ProtNLM"/>
    </source>
</evidence>
<dbReference type="CDD" id="cd03193">
    <property type="entry name" value="GST_C_Metaxin"/>
    <property type="match status" value="1"/>
</dbReference>
<organism evidence="4">
    <name type="scientific">Trypanosoma congolense (strain IL3000)</name>
    <dbReference type="NCBI Taxonomy" id="1068625"/>
    <lineage>
        <taxon>Eukaryota</taxon>
        <taxon>Discoba</taxon>
        <taxon>Euglenozoa</taxon>
        <taxon>Kinetoplastea</taxon>
        <taxon>Metakinetoplastina</taxon>
        <taxon>Trypanosomatida</taxon>
        <taxon>Trypanosomatidae</taxon>
        <taxon>Trypanosoma</taxon>
        <taxon>Nannomonas</taxon>
    </lineage>
</organism>
<dbReference type="EMBL" id="HE575321">
    <property type="protein sequence ID" value="CCC92419.1"/>
    <property type="molecule type" value="Genomic_DNA"/>
</dbReference>
<evidence type="ECO:0000313" key="4">
    <source>
        <dbReference type="EMBL" id="CCC92419.1"/>
    </source>
</evidence>
<protein>
    <recommendedName>
        <fullName evidence="5">Metaxin glutathione S-transferase domain-containing protein</fullName>
    </recommendedName>
</protein>
<evidence type="ECO:0000256" key="1">
    <source>
        <dbReference type="SAM" id="Phobius"/>
    </source>
</evidence>
<reference evidence="4" key="1">
    <citation type="journal article" date="2012" name="Proc. Natl. Acad. Sci. U.S.A.">
        <title>Antigenic diversity is generated by distinct evolutionary mechanisms in African trypanosome species.</title>
        <authorList>
            <person name="Jackson A.P."/>
            <person name="Berry A."/>
            <person name="Aslett M."/>
            <person name="Allison H.C."/>
            <person name="Burton P."/>
            <person name="Vavrova-Anderson J."/>
            <person name="Brown R."/>
            <person name="Browne H."/>
            <person name="Corton N."/>
            <person name="Hauser H."/>
            <person name="Gamble J."/>
            <person name="Gilderthorp R."/>
            <person name="Marcello L."/>
            <person name="McQuillan J."/>
            <person name="Otto T.D."/>
            <person name="Quail M.A."/>
            <person name="Sanders M.J."/>
            <person name="van Tonder A."/>
            <person name="Ginger M.L."/>
            <person name="Field M.C."/>
            <person name="Barry J.D."/>
            <person name="Hertz-Fowler C."/>
            <person name="Berriman M."/>
        </authorList>
    </citation>
    <scope>NUCLEOTIDE SEQUENCE</scope>
    <source>
        <strain evidence="4">IL3000</strain>
    </source>
</reference>
<dbReference type="SUPFAM" id="SSF47616">
    <property type="entry name" value="GST C-terminal domain-like"/>
    <property type="match status" value="1"/>
</dbReference>
<dbReference type="AlphaFoldDB" id="G0USQ6"/>
<feature type="domain" description="Metaxin glutathione S-transferase" evidence="2">
    <location>
        <begin position="213"/>
        <end position="250"/>
    </location>
</feature>
<accession>G0USQ6</accession>
<keyword evidence="1" id="KW-1133">Transmembrane helix</keyword>
<dbReference type="InterPro" id="IPR012336">
    <property type="entry name" value="Thioredoxin-like_fold"/>
</dbReference>
<keyword evidence="1" id="KW-0812">Transmembrane</keyword>
<sequence>MEFDHALKVVCAATVGTALFVSACIRLFSTARRQRQVAVFCNAVCQDGDYVSLFIHPRWGLSPSISPSCTAVETFLRLAKIPYKAYVSCEDSLASSPLLPCIVYRGQCVAGTVSIIQHLMGVFQIEMDDELNGVQHAIGIALRSMLVCGSRFALRHTLSHQALIHTVPHAMSSLDASLTSVMHFFSWLKVDILSVGKLRRLNLLEDQYENSYMRDLEAVEALIGNKPYLFGSEPTSYDCVVYAMLLPIMRLREAIFVNEPFAFAAQSSVLRGYVQRMSGAAFNDLEQLCCNKS</sequence>
<feature type="transmembrane region" description="Helical" evidence="1">
    <location>
        <begin position="6"/>
        <end position="28"/>
    </location>
</feature>